<keyword evidence="3" id="KW-1185">Reference proteome</keyword>
<accession>A0A0K9GU15</accession>
<dbReference type="InterPro" id="IPR010982">
    <property type="entry name" value="Lambda_DNA-bd_dom_sf"/>
</dbReference>
<dbReference type="PATRIC" id="fig|1679170.3.peg.2735"/>
<organism evidence="2 3">
    <name type="scientific">Peribacillus loiseleuriae</name>
    <dbReference type="NCBI Taxonomy" id="1679170"/>
    <lineage>
        <taxon>Bacteria</taxon>
        <taxon>Bacillati</taxon>
        <taxon>Bacillota</taxon>
        <taxon>Bacilli</taxon>
        <taxon>Bacillales</taxon>
        <taxon>Bacillaceae</taxon>
        <taxon>Peribacillus</taxon>
    </lineage>
</organism>
<dbReference type="Gene3D" id="1.10.260.40">
    <property type="entry name" value="lambda repressor-like DNA-binding domains"/>
    <property type="match status" value="1"/>
</dbReference>
<feature type="domain" description="HTH cro/C1-type" evidence="1">
    <location>
        <begin position="10"/>
        <end position="68"/>
    </location>
</feature>
<evidence type="ECO:0000313" key="3">
    <source>
        <dbReference type="Proteomes" id="UP000037146"/>
    </source>
</evidence>
<dbReference type="AlphaFoldDB" id="A0A0K9GU15"/>
<dbReference type="SUPFAM" id="SSF47413">
    <property type="entry name" value="lambda repressor-like DNA-binding domains"/>
    <property type="match status" value="1"/>
</dbReference>
<sequence length="71" mass="8097">MAIYKARKSNLTTLLNKSNIDFKTLSENTGISIEKLSDFNNKTVMNINTAMTISKEIGCTMEDLYKWTKTE</sequence>
<dbReference type="RefSeq" id="WP_049681485.1">
    <property type="nucleotide sequence ID" value="NZ_JBIVOD010000006.1"/>
</dbReference>
<dbReference type="GO" id="GO:0003677">
    <property type="term" value="F:DNA binding"/>
    <property type="evidence" value="ECO:0007669"/>
    <property type="project" value="InterPro"/>
</dbReference>
<dbReference type="Proteomes" id="UP000037146">
    <property type="component" value="Unassembled WGS sequence"/>
</dbReference>
<reference evidence="3" key="1">
    <citation type="submission" date="2015-07" db="EMBL/GenBank/DDBJ databases">
        <title>Genome sequencing project for genomic taxonomy and phylogenomics of Bacillus-like bacteria.</title>
        <authorList>
            <person name="Liu B."/>
            <person name="Wang J."/>
            <person name="Zhu Y."/>
            <person name="Liu G."/>
            <person name="Chen Q."/>
            <person name="Chen Z."/>
            <person name="Lan J."/>
            <person name="Che J."/>
            <person name="Ge C."/>
            <person name="Shi H."/>
            <person name="Pan Z."/>
            <person name="Liu X."/>
        </authorList>
    </citation>
    <scope>NUCLEOTIDE SEQUENCE [LARGE SCALE GENOMIC DNA]</scope>
    <source>
        <strain evidence="3">FJAT-27997</strain>
    </source>
</reference>
<name>A0A0K9GU15_9BACI</name>
<dbReference type="EMBL" id="LFZW01000001">
    <property type="protein sequence ID" value="KMY50136.1"/>
    <property type="molecule type" value="Genomic_DNA"/>
</dbReference>
<evidence type="ECO:0000313" key="2">
    <source>
        <dbReference type="EMBL" id="KMY50136.1"/>
    </source>
</evidence>
<comment type="caution">
    <text evidence="2">The sequence shown here is derived from an EMBL/GenBank/DDBJ whole genome shotgun (WGS) entry which is preliminary data.</text>
</comment>
<proteinExistence type="predicted"/>
<protein>
    <recommendedName>
        <fullName evidence="1">HTH cro/C1-type domain-containing protein</fullName>
    </recommendedName>
</protein>
<dbReference type="InterPro" id="IPR001387">
    <property type="entry name" value="Cro/C1-type_HTH"/>
</dbReference>
<gene>
    <name evidence="2" type="ORF">AC625_12025</name>
</gene>
<dbReference type="Pfam" id="PF13443">
    <property type="entry name" value="HTH_26"/>
    <property type="match status" value="1"/>
</dbReference>
<evidence type="ECO:0000259" key="1">
    <source>
        <dbReference type="Pfam" id="PF13443"/>
    </source>
</evidence>